<reference evidence="7 8" key="1">
    <citation type="journal article" date="2014" name="Nat. Commun.">
        <title>Klebsormidium flaccidum genome reveals primary factors for plant terrestrial adaptation.</title>
        <authorList>
            <person name="Hori K."/>
            <person name="Maruyama F."/>
            <person name="Fujisawa T."/>
            <person name="Togashi T."/>
            <person name="Yamamoto N."/>
            <person name="Seo M."/>
            <person name="Sato S."/>
            <person name="Yamada T."/>
            <person name="Mori H."/>
            <person name="Tajima N."/>
            <person name="Moriyama T."/>
            <person name="Ikeuchi M."/>
            <person name="Watanabe M."/>
            <person name="Wada H."/>
            <person name="Kobayashi K."/>
            <person name="Saito M."/>
            <person name="Masuda T."/>
            <person name="Sasaki-Sekimoto Y."/>
            <person name="Mashiguchi K."/>
            <person name="Awai K."/>
            <person name="Shimojima M."/>
            <person name="Masuda S."/>
            <person name="Iwai M."/>
            <person name="Nobusawa T."/>
            <person name="Narise T."/>
            <person name="Kondo S."/>
            <person name="Saito H."/>
            <person name="Sato R."/>
            <person name="Murakawa M."/>
            <person name="Ihara Y."/>
            <person name="Oshima-Yamada Y."/>
            <person name="Ohtaka K."/>
            <person name="Satoh M."/>
            <person name="Sonobe K."/>
            <person name="Ishii M."/>
            <person name="Ohtani R."/>
            <person name="Kanamori-Sato M."/>
            <person name="Honoki R."/>
            <person name="Miyazaki D."/>
            <person name="Mochizuki H."/>
            <person name="Umetsu J."/>
            <person name="Higashi K."/>
            <person name="Shibata D."/>
            <person name="Kamiya Y."/>
            <person name="Sato N."/>
            <person name="Nakamura Y."/>
            <person name="Tabata S."/>
            <person name="Ida S."/>
            <person name="Kurokawa K."/>
            <person name="Ohta H."/>
        </authorList>
    </citation>
    <scope>NUCLEOTIDE SEQUENCE [LARGE SCALE GENOMIC DNA]</scope>
    <source>
        <strain evidence="7 8">NIES-2285</strain>
    </source>
</reference>
<comment type="similarity">
    <text evidence="1">Belongs to the glycosyltransferase GT106 family.</text>
</comment>
<evidence type="ECO:0000256" key="6">
    <source>
        <dbReference type="SAM" id="MobiDB-lite"/>
    </source>
</evidence>
<protein>
    <recommendedName>
        <fullName evidence="5">O-fucosyltransferase family protein</fullName>
    </recommendedName>
</protein>
<name>A0A1Y1IET5_KLENI</name>
<feature type="region of interest" description="Disordered" evidence="6">
    <location>
        <begin position="82"/>
        <end position="158"/>
    </location>
</feature>
<dbReference type="Pfam" id="PF10250">
    <property type="entry name" value="O-FucT"/>
    <property type="match status" value="1"/>
</dbReference>
<organism evidence="7 8">
    <name type="scientific">Klebsormidium nitens</name>
    <name type="common">Green alga</name>
    <name type="synonym">Ulothrix nitens</name>
    <dbReference type="NCBI Taxonomy" id="105231"/>
    <lineage>
        <taxon>Eukaryota</taxon>
        <taxon>Viridiplantae</taxon>
        <taxon>Streptophyta</taxon>
        <taxon>Klebsormidiophyceae</taxon>
        <taxon>Klebsormidiales</taxon>
        <taxon>Klebsormidiaceae</taxon>
        <taxon>Klebsormidium</taxon>
    </lineage>
</organism>
<evidence type="ECO:0000313" key="7">
    <source>
        <dbReference type="EMBL" id="GAQ89435.1"/>
    </source>
</evidence>
<evidence type="ECO:0000256" key="3">
    <source>
        <dbReference type="ARBA" id="ARBA00023253"/>
    </source>
</evidence>
<dbReference type="AlphaFoldDB" id="A0A1Y1IET5"/>
<dbReference type="InterPro" id="IPR052272">
    <property type="entry name" value="GT106_glycosyltransferase"/>
</dbReference>
<dbReference type="PANTHER" id="PTHR31933:SF5">
    <property type="entry name" value="O-FUCOSYLTRANSFERASE 31"/>
    <property type="match status" value="1"/>
</dbReference>
<keyword evidence="2 7" id="KW-0808">Transferase</keyword>
<dbReference type="InterPro" id="IPR019378">
    <property type="entry name" value="GDP-Fuc_O-FucTrfase"/>
</dbReference>
<evidence type="ECO:0000256" key="5">
    <source>
        <dbReference type="ARBA" id="ARBA00030350"/>
    </source>
</evidence>
<evidence type="ECO:0000256" key="1">
    <source>
        <dbReference type="ARBA" id="ARBA00007737"/>
    </source>
</evidence>
<keyword evidence="4" id="KW-0119">Carbohydrate metabolism</keyword>
<accession>A0A1Y1IET5</accession>
<keyword evidence="7" id="KW-0328">Glycosyltransferase</keyword>
<dbReference type="Proteomes" id="UP000054558">
    <property type="component" value="Unassembled WGS sequence"/>
</dbReference>
<evidence type="ECO:0000313" key="8">
    <source>
        <dbReference type="Proteomes" id="UP000054558"/>
    </source>
</evidence>
<keyword evidence="3" id="KW-0294">Fucose metabolism</keyword>
<evidence type="ECO:0000256" key="2">
    <source>
        <dbReference type="ARBA" id="ARBA00022679"/>
    </source>
</evidence>
<dbReference type="EMBL" id="DF237472">
    <property type="protein sequence ID" value="GAQ89435.1"/>
    <property type="molecule type" value="Genomic_DNA"/>
</dbReference>
<dbReference type="PANTHER" id="PTHR31933">
    <property type="entry name" value="O-FUCOSYLTRANSFERASE 2-RELATED"/>
    <property type="match status" value="1"/>
</dbReference>
<gene>
    <name evidence="7" type="ORF">KFL_005230010</name>
</gene>
<dbReference type="GO" id="GO:0006004">
    <property type="term" value="P:fucose metabolic process"/>
    <property type="evidence" value="ECO:0007669"/>
    <property type="project" value="UniProtKB-KW"/>
</dbReference>
<dbReference type="GO" id="GO:0016757">
    <property type="term" value="F:glycosyltransferase activity"/>
    <property type="evidence" value="ECO:0007669"/>
    <property type="project" value="UniProtKB-KW"/>
</dbReference>
<proteinExistence type="inferred from homology"/>
<keyword evidence="8" id="KW-1185">Reference proteome</keyword>
<evidence type="ECO:0000256" key="4">
    <source>
        <dbReference type="ARBA" id="ARBA00023277"/>
    </source>
</evidence>
<sequence length="579" mass="65281">MAPRPKGGFTRRWRILLLIAVCAGLAFIRPALKGGPKVDETFSLKHGRDGFKVGGGKGKGQSSQITIKNDARVQWDETLEAQENAQGEGRSDLETGADGSGGGAETGEAAVTKTPPEGEAGGWDWETMPVPEDFHNPDTDLPTNPPEDLWDDPPDEGWRPCIKRPKNYPPATPLNETNGYIMVNLDGGLSQQMFEICDAVTLARIVNATLVVPKLEYDAFWKDASGFSEIFDLDFFRYRLRKEINIVRVDEMPKELQSEDMWHMGNRQYLGQPEDYYREELPALREHRVAWFRLGFYNPLAIYLPLQYEKLRCRAKYDALRFSERVVGFGQKLVEKMRGMGGGRFVGMHLRFEEDMLAHSSCDFGGGEAEAAYFAQMRTERKWPEADRTAEQLRKDGQCPSEPREVAKWLRGLGFGPDTPLYLASGKIYRAEYHMANFKAMFPQLQTKRSLLSPAELAELKGKSNFMAAVDLYVLTHADVAALTFHGQMRWQIAGERTWKGFKKTQMLPNWLMPCIEDKSWDEFQAEVRKWEMSGGPRNRSGEAYPVAIYGNPIPDCMCQKPGGPPLINAVKITEASGL</sequence>
<dbReference type="OMA" id="NQMDWDT"/>